<dbReference type="Proteomes" id="UP000321085">
    <property type="component" value="Unassembled WGS sequence"/>
</dbReference>
<dbReference type="InterPro" id="IPR001343">
    <property type="entry name" value="Hemolysn_Ca-bd"/>
</dbReference>
<organism evidence="1 2">
    <name type="scientific">Microvirga aerophila</name>
    <dbReference type="NCBI Taxonomy" id="670291"/>
    <lineage>
        <taxon>Bacteria</taxon>
        <taxon>Pseudomonadati</taxon>
        <taxon>Pseudomonadota</taxon>
        <taxon>Alphaproteobacteria</taxon>
        <taxon>Hyphomicrobiales</taxon>
        <taxon>Methylobacteriaceae</taxon>
        <taxon>Microvirga</taxon>
    </lineage>
</organism>
<protein>
    <recommendedName>
        <fullName evidence="3">Right handed beta helix domain-containing protein</fullName>
    </recommendedName>
</protein>
<dbReference type="Pfam" id="PF00353">
    <property type="entry name" value="HemolysinCabind"/>
    <property type="match status" value="1"/>
</dbReference>
<dbReference type="SUPFAM" id="SSF51120">
    <property type="entry name" value="beta-Roll"/>
    <property type="match status" value="1"/>
</dbReference>
<dbReference type="EMBL" id="BJYU01000269">
    <property type="protein sequence ID" value="GEO18898.1"/>
    <property type="molecule type" value="Genomic_DNA"/>
</dbReference>
<dbReference type="AlphaFoldDB" id="A0A512C3X0"/>
<dbReference type="SMART" id="SM00710">
    <property type="entry name" value="PbH1"/>
    <property type="match status" value="3"/>
</dbReference>
<dbReference type="InterPro" id="IPR018511">
    <property type="entry name" value="Hemolysin-typ_Ca-bd_CS"/>
</dbReference>
<dbReference type="Gene3D" id="2.160.20.10">
    <property type="entry name" value="Single-stranded right-handed beta-helix, Pectin lyase-like"/>
    <property type="match status" value="1"/>
</dbReference>
<reference evidence="1 2" key="1">
    <citation type="submission" date="2019-07" db="EMBL/GenBank/DDBJ databases">
        <title>Whole genome shotgun sequence of Microvirga aerophila NBRC 106136.</title>
        <authorList>
            <person name="Hosoyama A."/>
            <person name="Uohara A."/>
            <person name="Ohji S."/>
            <person name="Ichikawa N."/>
        </authorList>
    </citation>
    <scope>NUCLEOTIDE SEQUENCE [LARGE SCALE GENOMIC DNA]</scope>
    <source>
        <strain evidence="1 2">NBRC 106136</strain>
    </source>
</reference>
<dbReference type="Gene3D" id="2.150.10.10">
    <property type="entry name" value="Serralysin-like metalloprotease, C-terminal"/>
    <property type="match status" value="1"/>
</dbReference>
<dbReference type="InterPro" id="IPR006626">
    <property type="entry name" value="PbH1"/>
</dbReference>
<evidence type="ECO:0000313" key="2">
    <source>
        <dbReference type="Proteomes" id="UP000321085"/>
    </source>
</evidence>
<dbReference type="InterPro" id="IPR012334">
    <property type="entry name" value="Pectin_lyas_fold"/>
</dbReference>
<dbReference type="InterPro" id="IPR011049">
    <property type="entry name" value="Serralysin-like_metalloprot_C"/>
</dbReference>
<dbReference type="InterPro" id="IPR011050">
    <property type="entry name" value="Pectin_lyase_fold/virulence"/>
</dbReference>
<proteinExistence type="predicted"/>
<dbReference type="PRINTS" id="PR00313">
    <property type="entry name" value="CABNDNGRPT"/>
</dbReference>
<dbReference type="SUPFAM" id="SSF51126">
    <property type="entry name" value="Pectin lyase-like"/>
    <property type="match status" value="1"/>
</dbReference>
<evidence type="ECO:0000313" key="1">
    <source>
        <dbReference type="EMBL" id="GEO18898.1"/>
    </source>
</evidence>
<dbReference type="GO" id="GO:0005509">
    <property type="term" value="F:calcium ion binding"/>
    <property type="evidence" value="ECO:0007669"/>
    <property type="project" value="InterPro"/>
</dbReference>
<accession>A0A512C3X0</accession>
<evidence type="ECO:0008006" key="3">
    <source>
        <dbReference type="Google" id="ProtNLM"/>
    </source>
</evidence>
<name>A0A512C3X0_9HYPH</name>
<keyword evidence="2" id="KW-1185">Reference proteome</keyword>
<gene>
    <name evidence="1" type="ORF">MAE02_65940</name>
</gene>
<comment type="caution">
    <text evidence="1">The sequence shown here is derived from an EMBL/GenBank/DDBJ whole genome shotgun (WGS) entry which is preliminary data.</text>
</comment>
<dbReference type="PROSITE" id="PS00330">
    <property type="entry name" value="HEMOLYSIN_CALCIUM"/>
    <property type="match status" value="1"/>
</dbReference>
<sequence length="427" mass="45174">MHIGHGVLITGASSNNLVEGMRLYANSEDGVQFGPNVLNGNVISNNEIFRNREDGIDIKGWGNKLTAANFSVSFNGNNIYGNTELGININADGTMRLNGNYVESSDGPAIETGDKGAVISTNNVYVGANSSTVALWASNRTSTFAHDAFVDGGLRSTISVDVSAGSNHVFEDSSFIMRNTGKALMIGGGANNVTLKSNTFYSEGAFLVRFNEGRSIISDYNHYYRGDNIGGWFQVSTANGWKTYGGADLQSYATDWGIDQHSAIGRPVTVSEGTNALVGSASNDSLNGKGGNDVLFGRAGADILNGGLGTDMLIGDAGSDTFVFSTGLSSATNVDRVRDFNVSDDAIYLDNAVFRNVGSGTIEQPAKLDTAIFTISTKAQDASDRIIYDSGNGHLFYDVDGSGQAKQTLFAVLPEHLKLTGADFFVI</sequence>